<comment type="cofactor">
    <cofactor evidence="2 12">
        <name>Mg(2+)</name>
        <dbReference type="ChEBI" id="CHEBI:18420"/>
    </cofactor>
</comment>
<dbReference type="InterPro" id="IPR036412">
    <property type="entry name" value="HAD-like_sf"/>
</dbReference>
<feature type="binding site" evidence="11">
    <location>
        <position position="90"/>
    </location>
    <ligand>
        <name>substrate</name>
    </ligand>
</feature>
<dbReference type="InterPro" id="IPR023214">
    <property type="entry name" value="HAD_sf"/>
</dbReference>
<comment type="similarity">
    <text evidence="3">Belongs to the KdsC family.</text>
</comment>
<comment type="subunit">
    <text evidence="4">Homotetramer.</text>
</comment>
<dbReference type="GO" id="GO:0019143">
    <property type="term" value="F:3-deoxy-manno-octulosonate-8-phosphatase activity"/>
    <property type="evidence" value="ECO:0007669"/>
    <property type="project" value="UniProtKB-EC"/>
</dbReference>
<keyword evidence="9 12" id="KW-0460">Magnesium</keyword>
<dbReference type="GO" id="GO:0046872">
    <property type="term" value="F:metal ion binding"/>
    <property type="evidence" value="ECO:0007669"/>
    <property type="project" value="UniProtKB-KW"/>
</dbReference>
<feature type="binding site" evidence="11">
    <location>
        <position position="67"/>
    </location>
    <ligand>
        <name>substrate</name>
    </ligand>
</feature>
<evidence type="ECO:0000256" key="11">
    <source>
        <dbReference type="PIRSR" id="PIRSR006118-1"/>
    </source>
</evidence>
<dbReference type="RefSeq" id="WP_143950050.1">
    <property type="nucleotide sequence ID" value="NZ_BAABMB010000003.1"/>
</dbReference>
<gene>
    <name evidence="13" type="ORF">FOZ76_20040</name>
</gene>
<feature type="binding site" evidence="11">
    <location>
        <position position="38"/>
    </location>
    <ligand>
        <name>substrate</name>
    </ligand>
</feature>
<keyword evidence="8" id="KW-0378">Hydrolase</keyword>
<feature type="binding site" evidence="11">
    <location>
        <position position="82"/>
    </location>
    <ligand>
        <name>substrate</name>
    </ligand>
</feature>
<dbReference type="FunFam" id="3.40.50.1000:FF:000029">
    <property type="entry name" value="3-deoxy-D-manno-octulosonate 8-phosphate phosphatase KdsC"/>
    <property type="match status" value="1"/>
</dbReference>
<evidence type="ECO:0000256" key="5">
    <source>
        <dbReference type="ARBA" id="ARBA00013066"/>
    </source>
</evidence>
<proteinExistence type="inferred from homology"/>
<dbReference type="SUPFAM" id="SSF56784">
    <property type="entry name" value="HAD-like"/>
    <property type="match status" value="1"/>
</dbReference>
<dbReference type="NCBIfam" id="TIGR01670">
    <property type="entry name" value="KdsC-phosphatas"/>
    <property type="match status" value="1"/>
</dbReference>
<dbReference type="PANTHER" id="PTHR21485:SF3">
    <property type="entry name" value="N-ACYLNEURAMINATE CYTIDYLYLTRANSFERASE"/>
    <property type="match status" value="1"/>
</dbReference>
<evidence type="ECO:0000256" key="4">
    <source>
        <dbReference type="ARBA" id="ARBA00011881"/>
    </source>
</evidence>
<sequence length="202" mass="20970">MPNNPTVPHPAEALILARIPAPVRERAARVRLMVFDVDGTLTDGSLWYGEHGEALKRFHVLDGQGLRMLAAGGVTVGILTARDGPIVTRRAADLGIAHVVQGVHDKAGALAALAQRCGLTFEEAGYMGDDINDLPAMRQAAFAATVPGAPSYVAQAAHWCAQRGGGAGAARECCDLILAAQGRLSNVLTGTPQPILPGASPQ</sequence>
<accession>A0A556AB67</accession>
<feature type="binding site" evidence="12">
    <location>
        <position position="36"/>
    </location>
    <ligand>
        <name>Mg(2+)</name>
        <dbReference type="ChEBI" id="CHEBI:18420"/>
    </ligand>
</feature>
<evidence type="ECO:0000256" key="7">
    <source>
        <dbReference type="ARBA" id="ARBA00022723"/>
    </source>
</evidence>
<keyword evidence="7 12" id="KW-0479">Metal-binding</keyword>
<evidence type="ECO:0000256" key="9">
    <source>
        <dbReference type="ARBA" id="ARBA00022842"/>
    </source>
</evidence>
<dbReference type="AlphaFoldDB" id="A0A556AB67"/>
<evidence type="ECO:0000256" key="10">
    <source>
        <dbReference type="ARBA" id="ARBA00031051"/>
    </source>
</evidence>
<dbReference type="OrthoDB" id="9805604at2"/>
<dbReference type="PANTHER" id="PTHR21485">
    <property type="entry name" value="HAD SUPERFAMILY MEMBERS CMAS AND KDSC"/>
    <property type="match status" value="1"/>
</dbReference>
<feature type="binding site" evidence="12">
    <location>
        <position position="129"/>
    </location>
    <ligand>
        <name>Mg(2+)</name>
        <dbReference type="ChEBI" id="CHEBI:18420"/>
    </ligand>
</feature>
<keyword evidence="14" id="KW-1185">Reference proteome</keyword>
<dbReference type="InterPro" id="IPR050793">
    <property type="entry name" value="CMP-NeuNAc_synthase"/>
</dbReference>
<evidence type="ECO:0000313" key="14">
    <source>
        <dbReference type="Proteomes" id="UP000318405"/>
    </source>
</evidence>
<dbReference type="Proteomes" id="UP000318405">
    <property type="component" value="Unassembled WGS sequence"/>
</dbReference>
<dbReference type="EMBL" id="VLTJ01000039">
    <property type="protein sequence ID" value="TSH90136.1"/>
    <property type="molecule type" value="Genomic_DNA"/>
</dbReference>
<evidence type="ECO:0000256" key="2">
    <source>
        <dbReference type="ARBA" id="ARBA00001946"/>
    </source>
</evidence>
<organism evidence="13 14">
    <name type="scientific">Verticiella sediminum</name>
    <dbReference type="NCBI Taxonomy" id="1247510"/>
    <lineage>
        <taxon>Bacteria</taxon>
        <taxon>Pseudomonadati</taxon>
        <taxon>Pseudomonadota</taxon>
        <taxon>Betaproteobacteria</taxon>
        <taxon>Burkholderiales</taxon>
        <taxon>Alcaligenaceae</taxon>
        <taxon>Verticiella</taxon>
    </lineage>
</organism>
<reference evidence="13 14" key="1">
    <citation type="submission" date="2019-07" db="EMBL/GenBank/DDBJ databases">
        <title>Qingshengfaniella alkalisoli gen. nov., sp. nov., isolated from saline soil.</title>
        <authorList>
            <person name="Xu L."/>
            <person name="Huang X.-X."/>
            <person name="Sun J.-Q."/>
        </authorList>
    </citation>
    <scope>NUCLEOTIDE SEQUENCE [LARGE SCALE GENOMIC DNA]</scope>
    <source>
        <strain evidence="13 14">DSM 27279</strain>
    </source>
</reference>
<evidence type="ECO:0000256" key="6">
    <source>
        <dbReference type="ARBA" id="ARBA00020092"/>
    </source>
</evidence>
<dbReference type="SFLD" id="SFLDG01136">
    <property type="entry name" value="C1.6:_Phosphoserine_Phosphatas"/>
    <property type="match status" value="1"/>
</dbReference>
<dbReference type="InterPro" id="IPR010023">
    <property type="entry name" value="KdsC_fam"/>
</dbReference>
<dbReference type="EC" id="3.1.3.45" evidence="5"/>
<comment type="caution">
    <text evidence="13">The sequence shown here is derived from an EMBL/GenBank/DDBJ whole genome shotgun (WGS) entry which is preliminary data.</text>
</comment>
<dbReference type="PIRSF" id="PIRSF006118">
    <property type="entry name" value="KDO8-P_Ptase"/>
    <property type="match status" value="1"/>
</dbReference>
<evidence type="ECO:0000256" key="1">
    <source>
        <dbReference type="ARBA" id="ARBA00000898"/>
    </source>
</evidence>
<evidence type="ECO:0000313" key="13">
    <source>
        <dbReference type="EMBL" id="TSH90136.1"/>
    </source>
</evidence>
<dbReference type="GO" id="GO:0008781">
    <property type="term" value="F:N-acylneuraminate cytidylyltransferase activity"/>
    <property type="evidence" value="ECO:0007669"/>
    <property type="project" value="TreeGrafter"/>
</dbReference>
<comment type="catalytic activity">
    <reaction evidence="1">
        <text>3-deoxy-alpha-D-manno-2-octulosonate-8-phosphate + H2O = 3-deoxy-alpha-D-manno-oct-2-ulosonate + phosphate</text>
        <dbReference type="Rhea" id="RHEA:11500"/>
        <dbReference type="ChEBI" id="CHEBI:15377"/>
        <dbReference type="ChEBI" id="CHEBI:43474"/>
        <dbReference type="ChEBI" id="CHEBI:85985"/>
        <dbReference type="ChEBI" id="CHEBI:85986"/>
        <dbReference type="EC" id="3.1.3.45"/>
    </reaction>
</comment>
<protein>
    <recommendedName>
        <fullName evidence="6">3-deoxy-D-manno-octulosonate 8-phosphate phosphatase KdsC</fullName>
        <ecNumber evidence="5">3.1.3.45</ecNumber>
    </recommendedName>
    <alternativeName>
        <fullName evidence="10">KDO 8-P phosphatase</fullName>
    </alternativeName>
</protein>
<dbReference type="SFLD" id="SFLDS00003">
    <property type="entry name" value="Haloacid_Dehalogenase"/>
    <property type="match status" value="1"/>
</dbReference>
<dbReference type="SFLD" id="SFLDG01138">
    <property type="entry name" value="C1.6.2:_Deoxy-d-mannose-octulo"/>
    <property type="match status" value="1"/>
</dbReference>
<evidence type="ECO:0000256" key="12">
    <source>
        <dbReference type="PIRSR" id="PIRSR006118-2"/>
    </source>
</evidence>
<feature type="binding site" evidence="11">
    <location>
        <position position="106"/>
    </location>
    <ligand>
        <name>substrate</name>
    </ligand>
</feature>
<evidence type="ECO:0000256" key="8">
    <source>
        <dbReference type="ARBA" id="ARBA00022801"/>
    </source>
</evidence>
<name>A0A556AB67_9BURK</name>
<dbReference type="Gene3D" id="3.40.50.1000">
    <property type="entry name" value="HAD superfamily/HAD-like"/>
    <property type="match status" value="1"/>
</dbReference>
<evidence type="ECO:0000256" key="3">
    <source>
        <dbReference type="ARBA" id="ARBA00005893"/>
    </source>
</evidence>